<accession>A0ABN6MEZ4</accession>
<dbReference type="EMBL" id="AP025564">
    <property type="protein sequence ID" value="BDE95352.1"/>
    <property type="molecule type" value="Genomic_DNA"/>
</dbReference>
<evidence type="ECO:0000256" key="6">
    <source>
        <dbReference type="SAM" id="Phobius"/>
    </source>
</evidence>
<dbReference type="InterPro" id="IPR006311">
    <property type="entry name" value="TAT_signal"/>
</dbReference>
<keyword evidence="9" id="KW-1185">Reference proteome</keyword>
<reference evidence="8 9" key="1">
    <citation type="submission" date="2022-01" db="EMBL/GenBank/DDBJ databases">
        <title>Novel bile acid biosynthetic pathways are enriched in the microbiome of centenarians.</title>
        <authorList>
            <person name="Sato Y."/>
            <person name="Atarashi K."/>
            <person name="Plichta R.D."/>
            <person name="Arai Y."/>
            <person name="Sasajima S."/>
            <person name="Kearney M.S."/>
            <person name="Suda W."/>
            <person name="Takeshita K."/>
            <person name="Sasaki T."/>
            <person name="Okamoto S."/>
            <person name="Skelly N.A."/>
            <person name="Okamura Y."/>
            <person name="Vlamakis H."/>
            <person name="Li Y."/>
            <person name="Tanoue T."/>
            <person name="Takei H."/>
            <person name="Nittono H."/>
            <person name="Narushima S."/>
            <person name="Irie J."/>
            <person name="Itoh H."/>
            <person name="Moriya K."/>
            <person name="Sugiura Y."/>
            <person name="Suematsu M."/>
            <person name="Moritoki N."/>
            <person name="Shibata S."/>
            <person name="Littman R.D."/>
            <person name="Fischbach A.M."/>
            <person name="Uwamino Y."/>
            <person name="Inoue T."/>
            <person name="Honda A."/>
            <person name="Hattori M."/>
            <person name="Murai T."/>
            <person name="Xavier J.R."/>
            <person name="Hirose N."/>
            <person name="Honda K."/>
        </authorList>
    </citation>
    <scope>NUCLEOTIDE SEQUENCE [LARGE SCALE GENOMIC DNA]</scope>
    <source>
        <strain evidence="8 9">CE91-St30</strain>
    </source>
</reference>
<dbReference type="Gene3D" id="3.90.700.10">
    <property type="entry name" value="Succinate dehydrogenase/fumarate reductase flavoprotein, catalytic domain"/>
    <property type="match status" value="1"/>
</dbReference>
<protein>
    <recommendedName>
        <fullName evidence="7">FAD-dependent oxidoreductase 2 FAD-binding domain-containing protein</fullName>
    </recommendedName>
</protein>
<keyword evidence="4" id="KW-0560">Oxidoreductase</keyword>
<dbReference type="SUPFAM" id="SSF51905">
    <property type="entry name" value="FAD/NAD(P)-binding domain"/>
    <property type="match status" value="1"/>
</dbReference>
<feature type="region of interest" description="Disordered" evidence="5">
    <location>
        <begin position="40"/>
        <end position="62"/>
    </location>
</feature>
<dbReference type="Pfam" id="PF00890">
    <property type="entry name" value="FAD_binding_2"/>
    <property type="match status" value="1"/>
</dbReference>
<sequence length="542" mass="57038">MSINTGHSEKSGVTRRSFLAGAGVGALGIAAAGMFGCSPANEEKPKASAAEEGSTPAASTNTTVEMTETVDTDVVVIGTGVSGLTAAISAAEGGAKVIVLEKLDGLKKVYAHSITAVGTSFQKELGEDWTPEELVAFWNQYPDSDSFMDTDAQLFAAEHSAESIDWLIEHGVDIVGVTVPPTNPFQVPARTFVTSADRDGVKAYLEPLKAKAEELGVEFRFSTEATKIVADASGAVTGLETVSGDKGTLFNVKSLIVAAGGFGGSSDLLRLYAPHTPNCSTFDGESKGFALLQAKTVGADVVAPGGTMAYFVNVDGGYSDNAGQGLFVNREGKRWVNENLYFLDRAGIAYKQGITEYWALYDSALYEQVAGQTGEKGLESGTIVKADTIEELAKKMNVNIAALTKTVEDYNGYCEAKNDPEFGKPATRMGRVFDPDDPKEYDLDVIDKEFTLLNPLATAPFYAIDMTVQTTALSGTTGGMRTNTDGQVIAVDGSLIPNLYAVGESANGHLIGYFYPQSGTSLCMCFCFGRYAGAAAAANATA</sequence>
<dbReference type="InterPro" id="IPR027477">
    <property type="entry name" value="Succ_DH/fumarate_Rdtase_cat_sf"/>
</dbReference>
<dbReference type="InterPro" id="IPR036188">
    <property type="entry name" value="FAD/NAD-bd_sf"/>
</dbReference>
<keyword evidence="2" id="KW-0285">Flavoprotein</keyword>
<dbReference type="PANTHER" id="PTHR43400:SF7">
    <property type="entry name" value="FAD-DEPENDENT OXIDOREDUCTASE 2 FAD BINDING DOMAIN-CONTAINING PROTEIN"/>
    <property type="match status" value="1"/>
</dbReference>
<keyword evidence="3" id="KW-0274">FAD</keyword>
<dbReference type="PANTHER" id="PTHR43400">
    <property type="entry name" value="FUMARATE REDUCTASE"/>
    <property type="match status" value="1"/>
</dbReference>
<comment type="cofactor">
    <cofactor evidence="1">
        <name>FAD</name>
        <dbReference type="ChEBI" id="CHEBI:57692"/>
    </cofactor>
</comment>
<evidence type="ECO:0000256" key="2">
    <source>
        <dbReference type="ARBA" id="ARBA00022630"/>
    </source>
</evidence>
<dbReference type="Proteomes" id="UP001320544">
    <property type="component" value="Chromosome"/>
</dbReference>
<feature type="transmembrane region" description="Helical" evidence="6">
    <location>
        <begin position="18"/>
        <end position="36"/>
    </location>
</feature>
<evidence type="ECO:0000256" key="1">
    <source>
        <dbReference type="ARBA" id="ARBA00001974"/>
    </source>
</evidence>
<evidence type="ECO:0000256" key="3">
    <source>
        <dbReference type="ARBA" id="ARBA00022827"/>
    </source>
</evidence>
<keyword evidence="6" id="KW-0812">Transmembrane</keyword>
<organism evidence="8 9">
    <name type="scientific">Raoultibacter timonensis</name>
    <dbReference type="NCBI Taxonomy" id="1907662"/>
    <lineage>
        <taxon>Bacteria</taxon>
        <taxon>Bacillati</taxon>
        <taxon>Actinomycetota</taxon>
        <taxon>Coriobacteriia</taxon>
        <taxon>Eggerthellales</taxon>
        <taxon>Eggerthellaceae</taxon>
        <taxon>Raoultibacter</taxon>
    </lineage>
</organism>
<evidence type="ECO:0000256" key="4">
    <source>
        <dbReference type="ARBA" id="ARBA00023002"/>
    </source>
</evidence>
<keyword evidence="6" id="KW-1133">Transmembrane helix</keyword>
<gene>
    <name evidence="8" type="ORF">CE91St30_06850</name>
</gene>
<dbReference type="PROSITE" id="PS51318">
    <property type="entry name" value="TAT"/>
    <property type="match status" value="1"/>
</dbReference>
<evidence type="ECO:0000313" key="8">
    <source>
        <dbReference type="EMBL" id="BDE95352.1"/>
    </source>
</evidence>
<dbReference type="SUPFAM" id="SSF56425">
    <property type="entry name" value="Succinate dehydrogenase/fumarate reductase flavoprotein, catalytic domain"/>
    <property type="match status" value="1"/>
</dbReference>
<dbReference type="InterPro" id="IPR050315">
    <property type="entry name" value="FAD-oxidoreductase_2"/>
</dbReference>
<evidence type="ECO:0000313" key="9">
    <source>
        <dbReference type="Proteomes" id="UP001320544"/>
    </source>
</evidence>
<dbReference type="InterPro" id="IPR003953">
    <property type="entry name" value="FAD-dep_OxRdtase_2_FAD-bd"/>
</dbReference>
<proteinExistence type="predicted"/>
<feature type="domain" description="FAD-dependent oxidoreductase 2 FAD-binding" evidence="7">
    <location>
        <begin position="73"/>
        <end position="522"/>
    </location>
</feature>
<dbReference type="Gene3D" id="3.50.50.60">
    <property type="entry name" value="FAD/NAD(P)-binding domain"/>
    <property type="match status" value="2"/>
</dbReference>
<keyword evidence="6" id="KW-0472">Membrane</keyword>
<name>A0ABN6MEZ4_9ACTN</name>
<evidence type="ECO:0000259" key="7">
    <source>
        <dbReference type="Pfam" id="PF00890"/>
    </source>
</evidence>
<evidence type="ECO:0000256" key="5">
    <source>
        <dbReference type="SAM" id="MobiDB-lite"/>
    </source>
</evidence>
<dbReference type="RefSeq" id="WP_244411757.1">
    <property type="nucleotide sequence ID" value="NZ_AP025564.1"/>
</dbReference>